<dbReference type="OrthoDB" id="29853at2759"/>
<dbReference type="PANTHER" id="PTHR12161">
    <property type="entry name" value="IST1 FAMILY MEMBER"/>
    <property type="match status" value="1"/>
</dbReference>
<protein>
    <recommendedName>
        <fullName evidence="5">Vacuolar protein sorting-associated protein Ist1</fullName>
    </recommendedName>
</protein>
<dbReference type="OMA" id="IDHEIYY"/>
<feature type="compositionally biased region" description="Polar residues" evidence="2">
    <location>
        <begin position="443"/>
        <end position="468"/>
    </location>
</feature>
<keyword evidence="4" id="KW-1185">Reference proteome</keyword>
<dbReference type="Gene3D" id="1.20.1260.60">
    <property type="entry name" value="Vacuolar protein sorting-associated protein Ist1"/>
    <property type="match status" value="1"/>
</dbReference>
<evidence type="ECO:0000313" key="4">
    <source>
        <dbReference type="Proteomes" id="UP000195402"/>
    </source>
</evidence>
<evidence type="ECO:0000256" key="1">
    <source>
        <dbReference type="ARBA" id="ARBA00005536"/>
    </source>
</evidence>
<dbReference type="STRING" id="56857.A0A200PQS5"/>
<comment type="similarity">
    <text evidence="1">Belongs to the IST1 family.</text>
</comment>
<proteinExistence type="inferred from homology"/>
<feature type="compositionally biased region" description="Low complexity" evidence="2">
    <location>
        <begin position="693"/>
        <end position="702"/>
    </location>
</feature>
<organism evidence="3 4">
    <name type="scientific">Macleaya cordata</name>
    <name type="common">Five-seeded plume-poppy</name>
    <name type="synonym">Bocconia cordata</name>
    <dbReference type="NCBI Taxonomy" id="56857"/>
    <lineage>
        <taxon>Eukaryota</taxon>
        <taxon>Viridiplantae</taxon>
        <taxon>Streptophyta</taxon>
        <taxon>Embryophyta</taxon>
        <taxon>Tracheophyta</taxon>
        <taxon>Spermatophyta</taxon>
        <taxon>Magnoliopsida</taxon>
        <taxon>Ranunculales</taxon>
        <taxon>Papaveraceae</taxon>
        <taxon>Papaveroideae</taxon>
        <taxon>Macleaya</taxon>
    </lineage>
</organism>
<dbReference type="Proteomes" id="UP000195402">
    <property type="component" value="Unassembled WGS sequence"/>
</dbReference>
<dbReference type="FunCoup" id="A0A200PQS5">
    <property type="interactions" value="2"/>
</dbReference>
<dbReference type="EMBL" id="MVGT01004291">
    <property type="protein sequence ID" value="OVA00543.1"/>
    <property type="molecule type" value="Genomic_DNA"/>
</dbReference>
<feature type="region of interest" description="Disordered" evidence="2">
    <location>
        <begin position="372"/>
        <end position="400"/>
    </location>
</feature>
<feature type="compositionally biased region" description="Basic residues" evidence="2">
    <location>
        <begin position="389"/>
        <end position="400"/>
    </location>
</feature>
<feature type="region of interest" description="Disordered" evidence="2">
    <location>
        <begin position="440"/>
        <end position="470"/>
    </location>
</feature>
<dbReference type="PANTHER" id="PTHR12161:SF44">
    <property type="entry name" value="REGULATOR OF VPS4 ACTIVITY IN THE MVB PATHWAY PROTEIN"/>
    <property type="match status" value="1"/>
</dbReference>
<evidence type="ECO:0008006" key="5">
    <source>
        <dbReference type="Google" id="ProtNLM"/>
    </source>
</evidence>
<accession>A0A200PQS5</accession>
<feature type="compositionally biased region" description="Polar residues" evidence="2">
    <location>
        <begin position="679"/>
        <end position="692"/>
    </location>
</feature>
<feature type="region of interest" description="Disordered" evidence="2">
    <location>
        <begin position="531"/>
        <end position="710"/>
    </location>
</feature>
<dbReference type="InParanoid" id="A0A200PQS5"/>
<comment type="caution">
    <text evidence="3">The sequence shown here is derived from an EMBL/GenBank/DDBJ whole genome shotgun (WGS) entry which is preliminary data.</text>
</comment>
<dbReference type="InterPro" id="IPR042277">
    <property type="entry name" value="IST1-like"/>
</dbReference>
<feature type="compositionally biased region" description="Polar residues" evidence="2">
    <location>
        <begin position="631"/>
        <end position="643"/>
    </location>
</feature>
<name>A0A200PQS5_MACCD</name>
<dbReference type="AlphaFoldDB" id="A0A200PQS5"/>
<dbReference type="GO" id="GO:0015031">
    <property type="term" value="P:protein transport"/>
    <property type="evidence" value="ECO:0007669"/>
    <property type="project" value="InterPro"/>
</dbReference>
<sequence>MNLFGILFGWRKASKCKKLIKRVQCRLKLLRNKRYSIIRHLREDIIQLLKNGQEQSAYGRVEQLCKDQSIMAAYDLLDHFCEFIIINLPYIRQNKDCPNDINEAASSLLYASARFGDLPELHKLRKLFGERYGHRFAMAAVELLPGNLVNRQIIEKLSVKSVPDDVKFKLMKEITRENSLELDPPKTDSRFELQQNQVFHRCLEICDFEWDKKVSDTDIKSINRSTGLQDSNHIDMQGNTRSEVSLSDSTILVIASKVEEHGQLDPLDEPGLVQDRISCQSISGLCSTSRSSLQNKMETVKVATSESSFQLSERNIVYLDDVEEVQPSIQEDGNYKDQRLFMFKSTYPPREKNIGDNRTSLSDLYHDLYNDDHAEPCGSSGGKTNSRSTNKRRKSSRKRLKRRYLYLENQMCQSPASVSSSIKDAECALYYNDSWHHRRKNKNMSAGESRSSSYTSHQKELSSPQQRCKSQRSPRDLCCEKMGDNHLSHKSKYQRRAKGRCGFNCDMNAECSLEHPCYFCTSDDKDDWESLTPRQMSGKTKSLESPYRKLQQGKSAKRGSFSTTEITNSRANSARNKVTSNNMKHQDTDSVSRSHKSRRDYQGTCVTHEVEVSQNQRQNERRIEVEEEQVSDCQESYASSRGSCTREMSPWTQKTPRPPYLRAATMPPERPKEKATDQFFRSASFQCQQRDVSNSNSSSSSSCRHIHPKLPDYDDLEAKFAALKKEHSEK</sequence>
<gene>
    <name evidence="3" type="ORF">BVC80_9087g32</name>
</gene>
<evidence type="ECO:0000256" key="2">
    <source>
        <dbReference type="SAM" id="MobiDB-lite"/>
    </source>
</evidence>
<dbReference type="Pfam" id="PF03398">
    <property type="entry name" value="Ist1"/>
    <property type="match status" value="1"/>
</dbReference>
<dbReference type="FunFam" id="1.20.1260.60:FF:000002">
    <property type="entry name" value="Vacuolar protein sorting-associated protein IST1"/>
    <property type="match status" value="1"/>
</dbReference>
<reference evidence="3 4" key="1">
    <citation type="journal article" date="2017" name="Mol. Plant">
        <title>The Genome of Medicinal Plant Macleaya cordata Provides New Insights into Benzylisoquinoline Alkaloids Metabolism.</title>
        <authorList>
            <person name="Liu X."/>
            <person name="Liu Y."/>
            <person name="Huang P."/>
            <person name="Ma Y."/>
            <person name="Qing Z."/>
            <person name="Tang Q."/>
            <person name="Cao H."/>
            <person name="Cheng P."/>
            <person name="Zheng Y."/>
            <person name="Yuan Z."/>
            <person name="Zhou Y."/>
            <person name="Liu J."/>
            <person name="Tang Z."/>
            <person name="Zhuo Y."/>
            <person name="Zhang Y."/>
            <person name="Yu L."/>
            <person name="Huang J."/>
            <person name="Yang P."/>
            <person name="Peng Q."/>
            <person name="Zhang J."/>
            <person name="Jiang W."/>
            <person name="Zhang Z."/>
            <person name="Lin K."/>
            <person name="Ro D.K."/>
            <person name="Chen X."/>
            <person name="Xiong X."/>
            <person name="Shang Y."/>
            <person name="Huang S."/>
            <person name="Zeng J."/>
        </authorList>
    </citation>
    <scope>NUCLEOTIDE SEQUENCE [LARGE SCALE GENOMIC DNA]</scope>
    <source>
        <strain evidence="4">cv. BLH2017</strain>
        <tissue evidence="3">Root</tissue>
    </source>
</reference>
<feature type="compositionally biased region" description="Polar residues" evidence="2">
    <location>
        <begin position="560"/>
        <end position="583"/>
    </location>
</feature>
<evidence type="ECO:0000313" key="3">
    <source>
        <dbReference type="EMBL" id="OVA00543.1"/>
    </source>
</evidence>
<dbReference type="InterPro" id="IPR005061">
    <property type="entry name" value="Ist1"/>
</dbReference>